<evidence type="ECO:0000256" key="2">
    <source>
        <dbReference type="ARBA" id="ARBA00022496"/>
    </source>
</evidence>
<evidence type="ECO:0000313" key="6">
    <source>
        <dbReference type="Proteomes" id="UP000654604"/>
    </source>
</evidence>
<comment type="similarity">
    <text evidence="1">Belongs to the bacterial solute-binding protein 1 family.</text>
</comment>
<keyword evidence="3 4" id="KW-0732">Signal</keyword>
<keyword evidence="2" id="KW-0406">Ion transport</keyword>
<dbReference type="RefSeq" id="WP_193799870.1">
    <property type="nucleotide sequence ID" value="NZ_JADEWC010000004.1"/>
</dbReference>
<dbReference type="EMBL" id="JADEWC010000004">
    <property type="protein sequence ID" value="MBE9221686.1"/>
    <property type="molecule type" value="Genomic_DNA"/>
</dbReference>
<dbReference type="SUPFAM" id="SSF53850">
    <property type="entry name" value="Periplasmic binding protein-like II"/>
    <property type="match status" value="1"/>
</dbReference>
<accession>A0ABR9V2B2</accession>
<gene>
    <name evidence="5" type="ORF">IQ215_03160</name>
</gene>
<keyword evidence="2" id="KW-0813">Transport</keyword>
<dbReference type="PANTHER" id="PTHR30006:SF15">
    <property type="entry name" value="IRON-UTILIZATION PERIPLASMIC PROTEIN"/>
    <property type="match status" value="1"/>
</dbReference>
<protein>
    <submittedName>
        <fullName evidence="5">Iron ABC transporter substrate-binding protein</fullName>
    </submittedName>
</protein>
<keyword evidence="6" id="KW-1185">Reference proteome</keyword>
<feature type="signal peptide" evidence="4">
    <location>
        <begin position="1"/>
        <end position="22"/>
    </location>
</feature>
<organism evidence="5 6">
    <name type="scientific">Cyanobacterium stanieri LEGE 03274</name>
    <dbReference type="NCBI Taxonomy" id="1828756"/>
    <lineage>
        <taxon>Bacteria</taxon>
        <taxon>Bacillati</taxon>
        <taxon>Cyanobacteriota</taxon>
        <taxon>Cyanophyceae</taxon>
        <taxon>Oscillatoriophycideae</taxon>
        <taxon>Chroococcales</taxon>
        <taxon>Geminocystaceae</taxon>
        <taxon>Cyanobacterium</taxon>
    </lineage>
</organism>
<feature type="chain" id="PRO_5047446161" evidence="4">
    <location>
        <begin position="23"/>
        <end position="356"/>
    </location>
</feature>
<comment type="caution">
    <text evidence="5">The sequence shown here is derived from an EMBL/GenBank/DDBJ whole genome shotgun (WGS) entry which is preliminary data.</text>
</comment>
<evidence type="ECO:0000256" key="4">
    <source>
        <dbReference type="SAM" id="SignalP"/>
    </source>
</evidence>
<keyword evidence="2" id="KW-0408">Iron</keyword>
<sequence>MKRRKILSFIGIALASSSLTIACNAPTNDSGGETTITPDTTGEAVDLTGQELTIYSGRNEELIGPLLERFEEETGVTVEVRYGDTAELAAAILEEGENTPADVYFGQDAGALGALQKEGRTKAIPENLLGRVDSRFRSPEGQWVGISGRARTLAYNVNEVEETELPETIWELTEEQWSGRVAWAPTNGSFQSFVTAMRVTEGDDRTREWLQGLIDNNAQVYPNNTTTVEAVGRGEADIGLVNNYYLGRFTAEDPDFPVAHHYTGGDVGSMINVAGVSILDATDSEPAAIALIDFLLTEESQTYFSETTNEYPLLEGVAPPQDQISIAEINPPAIDLSNLDDLEGTLNLLREVGAIQ</sequence>
<dbReference type="PROSITE" id="PS51257">
    <property type="entry name" value="PROKAR_LIPOPROTEIN"/>
    <property type="match status" value="1"/>
</dbReference>
<dbReference type="PANTHER" id="PTHR30006">
    <property type="entry name" value="THIAMINE-BINDING PERIPLASMIC PROTEIN-RELATED"/>
    <property type="match status" value="1"/>
</dbReference>
<dbReference type="PIRSF" id="PIRSF002825">
    <property type="entry name" value="CfbpA"/>
    <property type="match status" value="1"/>
</dbReference>
<evidence type="ECO:0000313" key="5">
    <source>
        <dbReference type="EMBL" id="MBE9221686.1"/>
    </source>
</evidence>
<dbReference type="Gene3D" id="3.40.190.10">
    <property type="entry name" value="Periplasmic binding protein-like II"/>
    <property type="match status" value="2"/>
</dbReference>
<dbReference type="Proteomes" id="UP000654604">
    <property type="component" value="Unassembled WGS sequence"/>
</dbReference>
<dbReference type="InterPro" id="IPR006059">
    <property type="entry name" value="SBP"/>
</dbReference>
<dbReference type="CDD" id="cd13543">
    <property type="entry name" value="PBP2_Fbp"/>
    <property type="match status" value="1"/>
</dbReference>
<evidence type="ECO:0000256" key="3">
    <source>
        <dbReference type="ARBA" id="ARBA00022729"/>
    </source>
</evidence>
<name>A0ABR9V2B2_9CHRO</name>
<keyword evidence="2" id="KW-0410">Iron transport</keyword>
<dbReference type="Pfam" id="PF13416">
    <property type="entry name" value="SBP_bac_8"/>
    <property type="match status" value="1"/>
</dbReference>
<proteinExistence type="inferred from homology"/>
<evidence type="ECO:0000256" key="1">
    <source>
        <dbReference type="ARBA" id="ARBA00008520"/>
    </source>
</evidence>
<reference evidence="5 6" key="1">
    <citation type="submission" date="2020-10" db="EMBL/GenBank/DDBJ databases">
        <authorList>
            <person name="Castelo-Branco R."/>
            <person name="Eusebio N."/>
            <person name="Adriana R."/>
            <person name="Vieira A."/>
            <person name="Brugerolle De Fraissinette N."/>
            <person name="Rezende De Castro R."/>
            <person name="Schneider M.P."/>
            <person name="Vasconcelos V."/>
            <person name="Leao P.N."/>
        </authorList>
    </citation>
    <scope>NUCLEOTIDE SEQUENCE [LARGE SCALE GENOMIC DNA]</scope>
    <source>
        <strain evidence="5 6">LEGE 03274</strain>
    </source>
</reference>
<dbReference type="InterPro" id="IPR026045">
    <property type="entry name" value="Ferric-bd"/>
</dbReference>